<proteinExistence type="predicted"/>
<feature type="compositionally biased region" description="Basic and acidic residues" evidence="1">
    <location>
        <begin position="10"/>
        <end position="28"/>
    </location>
</feature>
<gene>
    <name evidence="2" type="ORF">SDC9_95103</name>
</gene>
<organism evidence="2">
    <name type="scientific">bioreactor metagenome</name>
    <dbReference type="NCBI Taxonomy" id="1076179"/>
    <lineage>
        <taxon>unclassified sequences</taxon>
        <taxon>metagenomes</taxon>
        <taxon>ecological metagenomes</taxon>
    </lineage>
</organism>
<protein>
    <submittedName>
        <fullName evidence="2">Uncharacterized protein</fullName>
    </submittedName>
</protein>
<name>A0A645A5B5_9ZZZZ</name>
<accession>A0A645A5B5</accession>
<comment type="caution">
    <text evidence="2">The sequence shown here is derived from an EMBL/GenBank/DDBJ whole genome shotgun (WGS) entry which is preliminary data.</text>
</comment>
<dbReference type="EMBL" id="VSSQ01012072">
    <property type="protein sequence ID" value="MPM48379.1"/>
    <property type="molecule type" value="Genomic_DNA"/>
</dbReference>
<evidence type="ECO:0000256" key="1">
    <source>
        <dbReference type="SAM" id="MobiDB-lite"/>
    </source>
</evidence>
<dbReference type="AlphaFoldDB" id="A0A645A5B5"/>
<evidence type="ECO:0000313" key="2">
    <source>
        <dbReference type="EMBL" id="MPM48379.1"/>
    </source>
</evidence>
<feature type="region of interest" description="Disordered" evidence="1">
    <location>
        <begin position="1"/>
        <end position="28"/>
    </location>
</feature>
<sequence length="45" mass="5094">MGHLRLGVNKHADKNEQNDSTDPHRADHRIFADGRAVLMDGLDLR</sequence>
<reference evidence="2" key="1">
    <citation type="submission" date="2019-08" db="EMBL/GenBank/DDBJ databases">
        <authorList>
            <person name="Kucharzyk K."/>
            <person name="Murdoch R.W."/>
            <person name="Higgins S."/>
            <person name="Loffler F."/>
        </authorList>
    </citation>
    <scope>NUCLEOTIDE SEQUENCE</scope>
</reference>